<proteinExistence type="predicted"/>
<accession>A0A5B7H947</accession>
<comment type="caution">
    <text evidence="1">The sequence shown here is derived from an EMBL/GenBank/DDBJ whole genome shotgun (WGS) entry which is preliminary data.</text>
</comment>
<dbReference type="AlphaFoldDB" id="A0A5B7H947"/>
<organism evidence="1 2">
    <name type="scientific">Portunus trituberculatus</name>
    <name type="common">Swimming crab</name>
    <name type="synonym">Neptunus trituberculatus</name>
    <dbReference type="NCBI Taxonomy" id="210409"/>
    <lineage>
        <taxon>Eukaryota</taxon>
        <taxon>Metazoa</taxon>
        <taxon>Ecdysozoa</taxon>
        <taxon>Arthropoda</taxon>
        <taxon>Crustacea</taxon>
        <taxon>Multicrustacea</taxon>
        <taxon>Malacostraca</taxon>
        <taxon>Eumalacostraca</taxon>
        <taxon>Eucarida</taxon>
        <taxon>Decapoda</taxon>
        <taxon>Pleocyemata</taxon>
        <taxon>Brachyura</taxon>
        <taxon>Eubrachyura</taxon>
        <taxon>Portunoidea</taxon>
        <taxon>Portunidae</taxon>
        <taxon>Portuninae</taxon>
        <taxon>Portunus</taxon>
    </lineage>
</organism>
<reference evidence="1 2" key="1">
    <citation type="submission" date="2019-05" db="EMBL/GenBank/DDBJ databases">
        <title>Another draft genome of Portunus trituberculatus and its Hox gene families provides insights of decapod evolution.</title>
        <authorList>
            <person name="Jeong J.-H."/>
            <person name="Song I."/>
            <person name="Kim S."/>
            <person name="Choi T."/>
            <person name="Kim D."/>
            <person name="Ryu S."/>
            <person name="Kim W."/>
        </authorList>
    </citation>
    <scope>NUCLEOTIDE SEQUENCE [LARGE SCALE GENOMIC DNA]</scope>
    <source>
        <tissue evidence="1">Muscle</tissue>
    </source>
</reference>
<keyword evidence="2" id="KW-1185">Reference proteome</keyword>
<evidence type="ECO:0000313" key="2">
    <source>
        <dbReference type="Proteomes" id="UP000324222"/>
    </source>
</evidence>
<dbReference type="EMBL" id="VSRR010024765">
    <property type="protein sequence ID" value="MPC66446.1"/>
    <property type="molecule type" value="Genomic_DNA"/>
</dbReference>
<protein>
    <submittedName>
        <fullName evidence="1">Uncharacterized protein</fullName>
    </submittedName>
</protein>
<name>A0A5B7H947_PORTR</name>
<gene>
    <name evidence="1" type="ORF">E2C01_060594</name>
</gene>
<dbReference type="Proteomes" id="UP000324222">
    <property type="component" value="Unassembled WGS sequence"/>
</dbReference>
<evidence type="ECO:0000313" key="1">
    <source>
        <dbReference type="EMBL" id="MPC66446.1"/>
    </source>
</evidence>
<sequence>MRHLITVADVVALHCQMTLNLFLNKSAILDLISEEGDIAKVGPIQTHMTTPTDTLHLLLGNAGTR</sequence>